<evidence type="ECO:0000313" key="2">
    <source>
        <dbReference type="EMBL" id="GAA4817960.1"/>
    </source>
</evidence>
<sequence>MSIFSCIKVNKNHQELDGILYDIDFNELEDLNYFKSETEISDDEVSVKNSCLDIDAIKGATVWFKNKLVAPVKIEYTAVVIDQGGANDRVSDLNCFFMAIDPNCPSNILECADSIRSGRFGDYHRLRTYYVGYGGHDNTTTRMRRYTGYNGERPLLKNHDLRFPHIIEPNKPIKVEIMVQKEIITYSHNDNIIFKMNDTLAYNEGWFGFRTVRNHMQILDLKITNLNP</sequence>
<proteinExistence type="predicted"/>
<evidence type="ECO:0000259" key="1">
    <source>
        <dbReference type="Pfam" id="PF19763"/>
    </source>
</evidence>
<protein>
    <recommendedName>
        <fullName evidence="1">DUF6250 domain-containing protein</fullName>
    </recommendedName>
</protein>
<dbReference type="Pfam" id="PF19763">
    <property type="entry name" value="DUF6250"/>
    <property type="match status" value="1"/>
</dbReference>
<dbReference type="Gene3D" id="2.60.120.200">
    <property type="match status" value="1"/>
</dbReference>
<reference evidence="3" key="1">
    <citation type="journal article" date="2019" name="Int. J. Syst. Evol. Microbiol.">
        <title>The Global Catalogue of Microorganisms (GCM) 10K type strain sequencing project: providing services to taxonomists for standard genome sequencing and annotation.</title>
        <authorList>
            <consortium name="The Broad Institute Genomics Platform"/>
            <consortium name="The Broad Institute Genome Sequencing Center for Infectious Disease"/>
            <person name="Wu L."/>
            <person name="Ma J."/>
        </authorList>
    </citation>
    <scope>NUCLEOTIDE SEQUENCE [LARGE SCALE GENOMIC DNA]</scope>
    <source>
        <strain evidence="3">JCM 18325</strain>
    </source>
</reference>
<name>A0ABP9CSW5_9FLAO</name>
<comment type="caution">
    <text evidence="2">The sequence shown here is derived from an EMBL/GenBank/DDBJ whole genome shotgun (WGS) entry which is preliminary data.</text>
</comment>
<accession>A0ABP9CSW5</accession>
<organism evidence="2 3">
    <name type="scientific">Litoribaculum gwangyangense</name>
    <dbReference type="NCBI Taxonomy" id="1130722"/>
    <lineage>
        <taxon>Bacteria</taxon>
        <taxon>Pseudomonadati</taxon>
        <taxon>Bacteroidota</taxon>
        <taxon>Flavobacteriia</taxon>
        <taxon>Flavobacteriales</taxon>
        <taxon>Flavobacteriaceae</taxon>
        <taxon>Litoribaculum</taxon>
    </lineage>
</organism>
<feature type="domain" description="DUF6250" evidence="1">
    <location>
        <begin position="54"/>
        <end position="220"/>
    </location>
</feature>
<keyword evidence="3" id="KW-1185">Reference proteome</keyword>
<gene>
    <name evidence="2" type="ORF">GCM10023330_28480</name>
</gene>
<evidence type="ECO:0000313" key="3">
    <source>
        <dbReference type="Proteomes" id="UP001501433"/>
    </source>
</evidence>
<dbReference type="InterPro" id="IPR046217">
    <property type="entry name" value="DUF6250"/>
</dbReference>
<dbReference type="Proteomes" id="UP001501433">
    <property type="component" value="Unassembled WGS sequence"/>
</dbReference>
<dbReference type="EMBL" id="BAABJW010000005">
    <property type="protein sequence ID" value="GAA4817960.1"/>
    <property type="molecule type" value="Genomic_DNA"/>
</dbReference>